<feature type="transmembrane region" description="Helical" evidence="1">
    <location>
        <begin position="36"/>
        <end position="57"/>
    </location>
</feature>
<dbReference type="SUPFAM" id="SSF63829">
    <property type="entry name" value="Calcium-dependent phosphotriesterase"/>
    <property type="match status" value="1"/>
</dbReference>
<dbReference type="InterPro" id="IPR011042">
    <property type="entry name" value="6-blade_b-propeller_TolB-like"/>
</dbReference>
<evidence type="ECO:0000313" key="3">
    <source>
        <dbReference type="EMBL" id="TMJ06328.1"/>
    </source>
</evidence>
<reference evidence="3 4" key="1">
    <citation type="journal article" date="2019" name="Nat. Microbiol.">
        <title>Mediterranean grassland soil C-N compound turnover is dependent on rainfall and depth, and is mediated by genomically divergent microorganisms.</title>
        <authorList>
            <person name="Diamond S."/>
            <person name="Andeer P.F."/>
            <person name="Li Z."/>
            <person name="Crits-Christoph A."/>
            <person name="Burstein D."/>
            <person name="Anantharaman K."/>
            <person name="Lane K.R."/>
            <person name="Thomas B.C."/>
            <person name="Pan C."/>
            <person name="Northen T.R."/>
            <person name="Banfield J.F."/>
        </authorList>
    </citation>
    <scope>NUCLEOTIDE SEQUENCE [LARGE SCALE GENOMIC DNA]</scope>
    <source>
        <strain evidence="3">NP_2</strain>
    </source>
</reference>
<evidence type="ECO:0000313" key="4">
    <source>
        <dbReference type="Proteomes" id="UP000318661"/>
    </source>
</evidence>
<dbReference type="Pfam" id="PF08450">
    <property type="entry name" value="SGL"/>
    <property type="match status" value="1"/>
</dbReference>
<evidence type="ECO:0000256" key="1">
    <source>
        <dbReference type="SAM" id="Phobius"/>
    </source>
</evidence>
<evidence type="ECO:0000259" key="2">
    <source>
        <dbReference type="Pfam" id="PF08450"/>
    </source>
</evidence>
<dbReference type="Gene3D" id="2.120.10.30">
    <property type="entry name" value="TolB, C-terminal domain"/>
    <property type="match status" value="1"/>
</dbReference>
<sequence length="327" mass="34366">MSWLVSPGETKTFQKGQTHLKSVRVGRGQMLSLRNVVVLPVIAVVAIAAGGAGAPMAPPTLVSGGFQTPESILYEPRSDVYLVSNINGDPTASDGNGFISRVAPDGRILELKWIDGAKPGVRLNGPKGMAVAGDTLYVSDITAVRMFDLRTGAPKGAVVILGSTFMNDLAAGRDGTIYATDTGVRPDFSPSGTDAVYKIDPSGKLSVVVKSPDLHSPNGITVLPDGTLVVVSFSQTGEVYTLGPGGAKQKVWKLPSGNLDGLEMRPGGALLISSWGASAVFQLERDGTIQTVVSNVPSPADIGYDSKRDRVLIPIFMENRLVIQPLR</sequence>
<dbReference type="PANTHER" id="PTHR47572">
    <property type="entry name" value="LIPOPROTEIN-RELATED"/>
    <property type="match status" value="1"/>
</dbReference>
<keyword evidence="1" id="KW-0812">Transmembrane</keyword>
<feature type="domain" description="SMP-30/Gluconolactonase/LRE-like region" evidence="2">
    <location>
        <begin position="117"/>
        <end position="293"/>
    </location>
</feature>
<keyword evidence="1" id="KW-0472">Membrane</keyword>
<gene>
    <name evidence="3" type="ORF">E6G99_09015</name>
</gene>
<dbReference type="EMBL" id="VBAJ01000232">
    <property type="protein sequence ID" value="TMJ06328.1"/>
    <property type="molecule type" value="Genomic_DNA"/>
</dbReference>
<accession>A0A537LE85</accession>
<protein>
    <recommendedName>
        <fullName evidence="2">SMP-30/Gluconolactonase/LRE-like region domain-containing protein</fullName>
    </recommendedName>
</protein>
<dbReference type="InterPro" id="IPR013658">
    <property type="entry name" value="SGL"/>
</dbReference>
<organism evidence="3 4">
    <name type="scientific">Candidatus Segetimicrobium genomatis</name>
    <dbReference type="NCBI Taxonomy" id="2569760"/>
    <lineage>
        <taxon>Bacteria</taxon>
        <taxon>Bacillati</taxon>
        <taxon>Candidatus Sysuimicrobiota</taxon>
        <taxon>Candidatus Sysuimicrobiia</taxon>
        <taxon>Candidatus Sysuimicrobiales</taxon>
        <taxon>Candidatus Segetimicrobiaceae</taxon>
        <taxon>Candidatus Segetimicrobium</taxon>
    </lineage>
</organism>
<dbReference type="AlphaFoldDB" id="A0A537LE85"/>
<proteinExistence type="predicted"/>
<comment type="caution">
    <text evidence="3">The sequence shown here is derived from an EMBL/GenBank/DDBJ whole genome shotgun (WGS) entry which is preliminary data.</text>
</comment>
<keyword evidence="1" id="KW-1133">Transmembrane helix</keyword>
<dbReference type="InterPro" id="IPR051262">
    <property type="entry name" value="SMP-30/CGR1_Lactonase"/>
</dbReference>
<dbReference type="Proteomes" id="UP000318661">
    <property type="component" value="Unassembled WGS sequence"/>
</dbReference>
<dbReference type="PANTHER" id="PTHR47572:SF5">
    <property type="entry name" value="BLR2277 PROTEIN"/>
    <property type="match status" value="1"/>
</dbReference>
<name>A0A537LE85_9BACT</name>